<gene>
    <name evidence="19" type="primary">wzc</name>
</gene>
<evidence type="ECO:0000256" key="8">
    <source>
        <dbReference type="ARBA" id="ARBA00022777"/>
    </source>
</evidence>
<evidence type="ECO:0000256" key="3">
    <source>
        <dbReference type="ARBA" id="ARBA00022475"/>
    </source>
</evidence>
<comment type="subcellular location">
    <subcellularLocation>
        <location evidence="1">Cell inner membrane</location>
        <topology evidence="1">Multi-pass membrane protein</topology>
    </subcellularLocation>
</comment>
<dbReference type="Pfam" id="PF13807">
    <property type="entry name" value="GNVR"/>
    <property type="match status" value="1"/>
</dbReference>
<evidence type="ECO:0000256" key="15">
    <source>
        <dbReference type="SAM" id="Phobius"/>
    </source>
</evidence>
<evidence type="ECO:0000256" key="6">
    <source>
        <dbReference type="ARBA" id="ARBA00022692"/>
    </source>
</evidence>
<dbReference type="GO" id="GO:0004713">
    <property type="term" value="F:protein tyrosine kinase activity"/>
    <property type="evidence" value="ECO:0007669"/>
    <property type="project" value="UniProtKB-KW"/>
</dbReference>
<evidence type="ECO:0000256" key="12">
    <source>
        <dbReference type="ARBA" id="ARBA00023137"/>
    </source>
</evidence>
<keyword evidence="5" id="KW-0808">Transferase</keyword>
<dbReference type="InterPro" id="IPR003856">
    <property type="entry name" value="LPS_length_determ_N"/>
</dbReference>
<dbReference type="FunFam" id="3.40.50.300:FF:000527">
    <property type="entry name" value="Tyrosine-protein kinase etk"/>
    <property type="match status" value="1"/>
</dbReference>
<evidence type="ECO:0000256" key="13">
    <source>
        <dbReference type="ARBA" id="ARBA00053015"/>
    </source>
</evidence>
<protein>
    <submittedName>
        <fullName evidence="19">Tyrosine autokinase</fullName>
    </submittedName>
</protein>
<dbReference type="InterPro" id="IPR025669">
    <property type="entry name" value="AAA_dom"/>
</dbReference>
<dbReference type="NCBIfam" id="TIGR01007">
    <property type="entry name" value="eps_fam"/>
    <property type="match status" value="1"/>
</dbReference>
<dbReference type="PANTHER" id="PTHR32309">
    <property type="entry name" value="TYROSINE-PROTEIN KINASE"/>
    <property type="match status" value="1"/>
</dbReference>
<dbReference type="Gene3D" id="3.40.50.300">
    <property type="entry name" value="P-loop containing nucleotide triphosphate hydrolases"/>
    <property type="match status" value="1"/>
</dbReference>
<keyword evidence="11 15" id="KW-0472">Membrane</keyword>
<dbReference type="RefSeq" id="WP_181334438.1">
    <property type="nucleotide sequence ID" value="NZ_NXBN01000018.1"/>
</dbReference>
<evidence type="ECO:0000256" key="2">
    <source>
        <dbReference type="ARBA" id="ARBA00008883"/>
    </source>
</evidence>
<dbReference type="GO" id="GO:0005886">
    <property type="term" value="C:plasma membrane"/>
    <property type="evidence" value="ECO:0007669"/>
    <property type="project" value="UniProtKB-SubCell"/>
</dbReference>
<evidence type="ECO:0000256" key="7">
    <source>
        <dbReference type="ARBA" id="ARBA00022741"/>
    </source>
</evidence>
<keyword evidence="14" id="KW-0175">Coiled coil</keyword>
<dbReference type="InterPro" id="IPR032807">
    <property type="entry name" value="GNVR"/>
</dbReference>
<feature type="transmembrane region" description="Helical" evidence="15">
    <location>
        <begin position="31"/>
        <end position="54"/>
    </location>
</feature>
<comment type="similarity">
    <text evidence="2">Belongs to the etk/wzc family.</text>
</comment>
<keyword evidence="12" id="KW-0829">Tyrosine-protein kinase</keyword>
<dbReference type="Pfam" id="PF13614">
    <property type="entry name" value="AAA_31"/>
    <property type="match status" value="1"/>
</dbReference>
<keyword evidence="3" id="KW-1003">Cell membrane</keyword>
<dbReference type="PANTHER" id="PTHR32309:SF32">
    <property type="entry name" value="TYROSINE-PROTEIN KINASE ETK-RELATED"/>
    <property type="match status" value="1"/>
</dbReference>
<sequence>MPSVINKNSLKEKDEIDLGRLIGEFIDHRKLIISVSSLFTLLALLYAIFATPIYQADALIQVEQKQANAILSNLSQMLPDSQPQSAPEIALLQSRMILGKTVDDLNLQTRIKQKYFPLIGRGFSRLSGEKSGIVTISRLYLPDNGKDESDLLLTVKDSNHYIISNDDFEIEGKVGELLDEKGISLKVDAIDAIPNTQFIITYVSRLKAITDLQEKLAVNDQGKDTGILTISMTGDNPQLIEKIVDSISENYLAQNIARQAAQDAKSLDFLSKQLPQVRSDLDQAEDKLNQYRRQSDSVDLSLEAKSVLDQIVNVDNQLNELTFRESEISQLYTKEHPTYKALMEKRKTLQDEKLKLNKRVSAMPETQQEILRLSRDVESGRAVYMQLLNRQQELNIAKSSAIGNVRIIDNAVTQPKPVKPKKIIIVLIGIFLGIVVSAGIVLLKVLLRRGIETPEQLEELGINVYASIPVAEAFARKKVNDKGWGNRNSEQSQSFLAIENPADLAIEAIRGLRTSLHFAMMEARNNVLMISGASPNAGKTFVSSNLAAIIAQTGKKVIFIDTDMRKGYTHKLFNVKNDKGLSDILSGKSDINGAVRTIEQANFDYISRGAVPPNPAELLMHRRFGELLNWASERYDIVVLDTPPILAVTDAAIIGNYAGTTLLVARFELNIAKEIDISVKRFEQTGVNVKGCILNGVVKKASSYYGYGYNHYGYSYTDKK</sequence>
<evidence type="ECO:0000256" key="14">
    <source>
        <dbReference type="SAM" id="Coils"/>
    </source>
</evidence>
<dbReference type="InterPro" id="IPR027417">
    <property type="entry name" value="P-loop_NTPase"/>
</dbReference>
<keyword evidence="8 19" id="KW-0418">Kinase</keyword>
<name>A0A5A4LMR0_KLEPN</name>
<feature type="domain" description="AAA" evidence="17">
    <location>
        <begin position="537"/>
        <end position="650"/>
    </location>
</feature>
<feature type="transmembrane region" description="Helical" evidence="15">
    <location>
        <begin position="423"/>
        <end position="447"/>
    </location>
</feature>
<keyword evidence="7" id="KW-0547">Nucleotide-binding</keyword>
<proteinExistence type="inferred from homology"/>
<dbReference type="InterPro" id="IPR005702">
    <property type="entry name" value="Wzc-like_C"/>
</dbReference>
<dbReference type="Pfam" id="PF02706">
    <property type="entry name" value="Wzz"/>
    <property type="match status" value="1"/>
</dbReference>
<evidence type="ECO:0000259" key="18">
    <source>
        <dbReference type="Pfam" id="PF13807"/>
    </source>
</evidence>
<dbReference type="CDD" id="cd05387">
    <property type="entry name" value="BY-kinase"/>
    <property type="match status" value="1"/>
</dbReference>
<evidence type="ECO:0000256" key="4">
    <source>
        <dbReference type="ARBA" id="ARBA00022519"/>
    </source>
</evidence>
<evidence type="ECO:0000256" key="9">
    <source>
        <dbReference type="ARBA" id="ARBA00022840"/>
    </source>
</evidence>
<organism evidence="19">
    <name type="scientific">Klebsiella pneumoniae subsp. pneumoniae</name>
    <dbReference type="NCBI Taxonomy" id="72407"/>
    <lineage>
        <taxon>Bacteria</taxon>
        <taxon>Pseudomonadati</taxon>
        <taxon>Pseudomonadota</taxon>
        <taxon>Gammaproteobacteria</taxon>
        <taxon>Enterobacterales</taxon>
        <taxon>Enterobacteriaceae</taxon>
        <taxon>Klebsiella/Raoultella group</taxon>
        <taxon>Klebsiella</taxon>
        <taxon>Klebsiella pneumoniae complex</taxon>
    </lineage>
</organism>
<dbReference type="EMBL" id="MG602976">
    <property type="protein sequence ID" value="AXN76289.1"/>
    <property type="molecule type" value="Genomic_DNA"/>
</dbReference>
<evidence type="ECO:0000259" key="17">
    <source>
        <dbReference type="Pfam" id="PF13614"/>
    </source>
</evidence>
<evidence type="ECO:0000256" key="5">
    <source>
        <dbReference type="ARBA" id="ARBA00022679"/>
    </source>
</evidence>
<dbReference type="GO" id="GO:0005524">
    <property type="term" value="F:ATP binding"/>
    <property type="evidence" value="ECO:0007669"/>
    <property type="project" value="UniProtKB-KW"/>
</dbReference>
<dbReference type="GO" id="GO:0042802">
    <property type="term" value="F:identical protein binding"/>
    <property type="evidence" value="ECO:0007669"/>
    <property type="project" value="UniProtKB-ARBA"/>
</dbReference>
<keyword evidence="6 15" id="KW-0812">Transmembrane</keyword>
<dbReference type="AlphaFoldDB" id="A0A5A4LMR0"/>
<dbReference type="InterPro" id="IPR050445">
    <property type="entry name" value="Bact_polysacc_biosynth/exp"/>
</dbReference>
<dbReference type="Pfam" id="PF23607">
    <property type="entry name" value="WZC_N"/>
    <property type="match status" value="1"/>
</dbReference>
<dbReference type="SUPFAM" id="SSF52540">
    <property type="entry name" value="P-loop containing nucleoside triphosphate hydrolases"/>
    <property type="match status" value="1"/>
</dbReference>
<evidence type="ECO:0000313" key="19">
    <source>
        <dbReference type="EMBL" id="AXN76289.1"/>
    </source>
</evidence>
<evidence type="ECO:0000256" key="11">
    <source>
        <dbReference type="ARBA" id="ARBA00023136"/>
    </source>
</evidence>
<feature type="domain" description="Tyrosine-protein kinase G-rich" evidence="18">
    <location>
        <begin position="365"/>
        <end position="445"/>
    </location>
</feature>
<reference evidence="19" key="1">
    <citation type="submission" date="2017-12" db="EMBL/GenBank/DDBJ databases">
        <title>Congruence between capsular genotypic and phenotypic features of multidrug-resistant (MDR) Klebsiella pneumoniae clones: a step-forward on K-typing by Fourier Transform Infrared (FT-IR) Spectroscopy.</title>
        <authorList>
            <person name="Rodrigues C."/>
            <person name="Sousa C."/>
            <person name="Lopes J.A."/>
            <person name="Novais A."/>
            <person name="Peixe L."/>
        </authorList>
    </citation>
    <scope>NUCLEOTIDE SEQUENCE</scope>
    <source>
        <strain evidence="19">C1694</strain>
    </source>
</reference>
<evidence type="ECO:0000256" key="1">
    <source>
        <dbReference type="ARBA" id="ARBA00004429"/>
    </source>
</evidence>
<keyword evidence="9" id="KW-0067">ATP-binding</keyword>
<evidence type="ECO:0000256" key="10">
    <source>
        <dbReference type="ARBA" id="ARBA00022989"/>
    </source>
</evidence>
<accession>A0A5A4LMR0</accession>
<comment type="catalytic activity">
    <reaction evidence="13">
        <text>L-tyrosyl-[protein] + ATP = O-phospho-L-tyrosyl-[protein] + ADP + H(+)</text>
        <dbReference type="Rhea" id="RHEA:10596"/>
        <dbReference type="Rhea" id="RHEA-COMP:10136"/>
        <dbReference type="Rhea" id="RHEA-COMP:20101"/>
        <dbReference type="ChEBI" id="CHEBI:15378"/>
        <dbReference type="ChEBI" id="CHEBI:30616"/>
        <dbReference type="ChEBI" id="CHEBI:46858"/>
        <dbReference type="ChEBI" id="CHEBI:61978"/>
        <dbReference type="ChEBI" id="CHEBI:456216"/>
    </reaction>
</comment>
<keyword evidence="4" id="KW-0997">Cell inner membrane</keyword>
<keyword evidence="10 15" id="KW-1133">Transmembrane helix</keyword>
<feature type="coiled-coil region" evidence="14">
    <location>
        <begin position="267"/>
        <end position="301"/>
    </location>
</feature>
<evidence type="ECO:0000259" key="16">
    <source>
        <dbReference type="Pfam" id="PF02706"/>
    </source>
</evidence>
<feature type="domain" description="Polysaccharide chain length determinant N-terminal" evidence="16">
    <location>
        <begin position="14"/>
        <end position="105"/>
    </location>
</feature>